<evidence type="ECO:0000256" key="1">
    <source>
        <dbReference type="SAM" id="MobiDB-lite"/>
    </source>
</evidence>
<feature type="compositionally biased region" description="Low complexity" evidence="1">
    <location>
        <begin position="80"/>
        <end position="96"/>
    </location>
</feature>
<dbReference type="STRING" id="1479485.DA73_0237155"/>
<sequence>MSNNVSIKTILILSANPKGTTRLEGSEEVREIGEALRRAKKREQFKLEMELAVRIDDFYRAILDYQPQIVHFSGHGSGGCRAAAGTPGTAAPGRRPFPCRPCP</sequence>
<protein>
    <recommendedName>
        <fullName evidence="3">CHAT domain-containing protein</fullName>
    </recommendedName>
</protein>
<name>A0A0C1QMZ2_9CYAN</name>
<dbReference type="AlphaFoldDB" id="A0A0C1QMZ2"/>
<reference evidence="2" key="1">
    <citation type="journal article" date="2015" name="Genome Announc.">
        <title>Draft Genome Sequence of Tolypothrix boutellei Strain VB521301.</title>
        <authorList>
            <person name="Chandrababunaidu M.M."/>
            <person name="Singh D."/>
            <person name="Sen D."/>
            <person name="Bhan S."/>
            <person name="Das S."/>
            <person name="Gupta A."/>
            <person name="Adhikary S.P."/>
            <person name="Tripathy S."/>
        </authorList>
    </citation>
    <scope>NUCLEOTIDE SEQUENCE</scope>
    <source>
        <strain evidence="2">VB521301</strain>
    </source>
</reference>
<evidence type="ECO:0008006" key="3">
    <source>
        <dbReference type="Google" id="ProtNLM"/>
    </source>
</evidence>
<comment type="caution">
    <text evidence="2">The sequence shown here is derived from an EMBL/GenBank/DDBJ whole genome shotgun (WGS) entry which is preliminary data.</text>
</comment>
<feature type="region of interest" description="Disordered" evidence="1">
    <location>
        <begin position="76"/>
        <end position="103"/>
    </location>
</feature>
<gene>
    <name evidence="2" type="ORF">DA73_0237155</name>
</gene>
<dbReference type="EMBL" id="JHEG02000059">
    <property type="protein sequence ID" value="KIE06884.1"/>
    <property type="molecule type" value="Genomic_DNA"/>
</dbReference>
<evidence type="ECO:0000313" key="2">
    <source>
        <dbReference type="EMBL" id="KIE06884.1"/>
    </source>
</evidence>
<accession>A0A0C1QMZ2</accession>
<organism evidence="2">
    <name type="scientific">Tolypothrix bouteillei VB521301</name>
    <dbReference type="NCBI Taxonomy" id="1479485"/>
    <lineage>
        <taxon>Bacteria</taxon>
        <taxon>Bacillati</taxon>
        <taxon>Cyanobacteriota</taxon>
        <taxon>Cyanophyceae</taxon>
        <taxon>Nostocales</taxon>
        <taxon>Tolypothrichaceae</taxon>
        <taxon>Tolypothrix</taxon>
    </lineage>
</organism>
<proteinExistence type="predicted"/>